<reference evidence="2" key="1">
    <citation type="submission" date="2016-03" db="EMBL/GenBank/DDBJ databases">
        <authorList>
            <person name="Guldener U."/>
        </authorList>
    </citation>
    <scope>NUCLEOTIDE SEQUENCE [LARGE SCALE GENOMIC DNA]</scope>
</reference>
<keyword evidence="2" id="KW-1185">Reference proteome</keyword>
<organism evidence="1 2">
    <name type="scientific">Rhynchosporium secalis</name>
    <name type="common">Barley scald fungus</name>
    <dbReference type="NCBI Taxonomy" id="38038"/>
    <lineage>
        <taxon>Eukaryota</taxon>
        <taxon>Fungi</taxon>
        <taxon>Dikarya</taxon>
        <taxon>Ascomycota</taxon>
        <taxon>Pezizomycotina</taxon>
        <taxon>Leotiomycetes</taxon>
        <taxon>Helotiales</taxon>
        <taxon>Ploettnerulaceae</taxon>
        <taxon>Rhynchosporium</taxon>
    </lineage>
</organism>
<dbReference type="Proteomes" id="UP000177625">
    <property type="component" value="Unassembled WGS sequence"/>
</dbReference>
<dbReference type="AlphaFoldDB" id="A0A1E1MJE5"/>
<accession>A0A1E1MJE5</accession>
<protein>
    <submittedName>
        <fullName evidence="1">Uncharacterized protein</fullName>
    </submittedName>
</protein>
<evidence type="ECO:0000313" key="1">
    <source>
        <dbReference type="EMBL" id="CZT48825.1"/>
    </source>
</evidence>
<name>A0A1E1MJE5_RHYSE</name>
<gene>
    <name evidence="1" type="ORF">RSE6_09581</name>
</gene>
<proteinExistence type="predicted"/>
<sequence>MLRDGRGYEARQIVSGEAIIIEIAMHLPSDYDSRKAIRHFCRQLVTINISLQQFRDFASVHGLIPAKISPHGFDKSDFLYLTS</sequence>
<evidence type="ECO:0000313" key="2">
    <source>
        <dbReference type="Proteomes" id="UP000177625"/>
    </source>
</evidence>
<dbReference type="EMBL" id="FJVC01000352">
    <property type="protein sequence ID" value="CZT48825.1"/>
    <property type="molecule type" value="Genomic_DNA"/>
</dbReference>